<dbReference type="RefSeq" id="WP_289505050.1">
    <property type="nucleotide sequence ID" value="NZ_CP116805.1"/>
</dbReference>
<dbReference type="Gene3D" id="1.50.10.10">
    <property type="match status" value="1"/>
</dbReference>
<feature type="chain" id="PRO_5042032102" description="Glycogen debranching enzyme" evidence="1">
    <location>
        <begin position="20"/>
        <end position="649"/>
    </location>
</feature>
<organism evidence="2 3">
    <name type="scientific">Gimibacter soli</name>
    <dbReference type="NCBI Taxonomy" id="3024400"/>
    <lineage>
        <taxon>Bacteria</taxon>
        <taxon>Pseudomonadati</taxon>
        <taxon>Pseudomonadota</taxon>
        <taxon>Alphaproteobacteria</taxon>
        <taxon>Kordiimonadales</taxon>
        <taxon>Temperatibacteraceae</taxon>
        <taxon>Gimibacter</taxon>
    </lineage>
</organism>
<dbReference type="GO" id="GO:0005975">
    <property type="term" value="P:carbohydrate metabolic process"/>
    <property type="evidence" value="ECO:0007669"/>
    <property type="project" value="InterPro"/>
</dbReference>
<evidence type="ECO:0000313" key="2">
    <source>
        <dbReference type="EMBL" id="WCL55264.1"/>
    </source>
</evidence>
<dbReference type="EMBL" id="CP116805">
    <property type="protein sequence ID" value="WCL55264.1"/>
    <property type="molecule type" value="Genomic_DNA"/>
</dbReference>
<proteinExistence type="predicted"/>
<dbReference type="SUPFAM" id="SSF48208">
    <property type="entry name" value="Six-hairpin glycosidases"/>
    <property type="match status" value="1"/>
</dbReference>
<evidence type="ECO:0000313" key="3">
    <source>
        <dbReference type="Proteomes" id="UP001217500"/>
    </source>
</evidence>
<name>A0AAE9XSA1_9PROT</name>
<reference evidence="2" key="1">
    <citation type="submission" date="2023-01" db="EMBL/GenBank/DDBJ databases">
        <title>The genome sequence of Kordiimonadaceae bacterium 6D33.</title>
        <authorList>
            <person name="Liu Y."/>
        </authorList>
    </citation>
    <scope>NUCLEOTIDE SEQUENCE</scope>
    <source>
        <strain evidence="2">6D33</strain>
    </source>
</reference>
<keyword evidence="1" id="KW-0732">Signal</keyword>
<evidence type="ECO:0000256" key="1">
    <source>
        <dbReference type="SAM" id="SignalP"/>
    </source>
</evidence>
<protein>
    <recommendedName>
        <fullName evidence="4">Glycogen debranching enzyme</fullName>
    </recommendedName>
</protein>
<gene>
    <name evidence="2" type="ORF">PH603_05775</name>
</gene>
<sequence length="649" mass="69701">MRLAISLVAALGLATATMADEFSVLEGNADNAFISEGQVTGHLLLTSGLEPRIIVAFPAGNSGAGIFLAKPQRLVHFTRTHALEALTETDATGITARFSADAPALTIARADLGSLRFVRGAVNPASIAPRGEARPVINGSSIRWQRERADGKSRYEMRLTLANGTITETPEGIVLAGDGNRLDLTLTALTGDTPLTPIRGGDLLTDKAADDPRLKNALGFLATREKLMAGSWRFLTYFGRDTLLSVRLLLPVLGHPTIEAVLGSVIERLNTNGEVAHEEAIGELAVLMNLKESGSASSRPVNDYGMIDDNLMLLPVLADYLDRLTDAEANAFLARATTSGERYGDALARNASFVLATAQPFAAEPMTTNLIALHAGELDGNWRDSEEGLGHGRYPYDVNAVLMPAALEAIARLQARGLIDGPSGEATRFAAIWRREAVKPFMVTTTDTRKKIEAYAHETGVPATLPDGDFSFHALALDADGKPIPVQHSDDGFDLLFGAPDAERLSTAIAVLERPFPAGLLSPVGMFVANAAFADDATRPLFGPGHYHGAVVWSWQQAMWAVGLRRQIERDDLSATLKGRLGALECQLWQAIDAGRDIRNSELWSWSYADGEYRVTPFGQSAGHQTESNAVQLWSSVYLAVTPPATCQK</sequence>
<keyword evidence="3" id="KW-1185">Reference proteome</keyword>
<dbReference type="Proteomes" id="UP001217500">
    <property type="component" value="Chromosome"/>
</dbReference>
<dbReference type="AlphaFoldDB" id="A0AAE9XSA1"/>
<dbReference type="InterPro" id="IPR012341">
    <property type="entry name" value="6hp_glycosidase-like_sf"/>
</dbReference>
<accession>A0AAE9XSA1</accession>
<dbReference type="InterPro" id="IPR008928">
    <property type="entry name" value="6-hairpin_glycosidase_sf"/>
</dbReference>
<dbReference type="KEGG" id="gso:PH603_05775"/>
<evidence type="ECO:0008006" key="4">
    <source>
        <dbReference type="Google" id="ProtNLM"/>
    </source>
</evidence>
<feature type="signal peptide" evidence="1">
    <location>
        <begin position="1"/>
        <end position="19"/>
    </location>
</feature>